<evidence type="ECO:0000259" key="22">
    <source>
        <dbReference type="PROSITE" id="PS51007"/>
    </source>
</evidence>
<evidence type="ECO:0000256" key="3">
    <source>
        <dbReference type="ARBA" id="ARBA00022448"/>
    </source>
</evidence>
<keyword evidence="24" id="KW-1185">Reference proteome</keyword>
<evidence type="ECO:0000256" key="5">
    <source>
        <dbReference type="ARBA" id="ARBA00022660"/>
    </source>
</evidence>
<organism evidence="23 24">
    <name type="scientific">Armatimonas rosea</name>
    <dbReference type="NCBI Taxonomy" id="685828"/>
    <lineage>
        <taxon>Bacteria</taxon>
        <taxon>Bacillati</taxon>
        <taxon>Armatimonadota</taxon>
        <taxon>Armatimonadia</taxon>
        <taxon>Armatimonadales</taxon>
        <taxon>Armatimonadaceae</taxon>
        <taxon>Armatimonas</taxon>
    </lineage>
</organism>
<evidence type="ECO:0000256" key="15">
    <source>
        <dbReference type="ARBA" id="ARBA00047816"/>
    </source>
</evidence>
<evidence type="ECO:0000256" key="19">
    <source>
        <dbReference type="SAM" id="Phobius"/>
    </source>
</evidence>
<dbReference type="PROSITE" id="PS51007">
    <property type="entry name" value="CYTC"/>
    <property type="match status" value="1"/>
</dbReference>
<dbReference type="Proteomes" id="UP000520814">
    <property type="component" value="Unassembled WGS sequence"/>
</dbReference>
<evidence type="ECO:0000256" key="16">
    <source>
        <dbReference type="PROSITE-ProRule" id="PRU00433"/>
    </source>
</evidence>
<dbReference type="Pfam" id="PF00116">
    <property type="entry name" value="COX2"/>
    <property type="match status" value="1"/>
</dbReference>
<dbReference type="Gene3D" id="1.10.287.90">
    <property type="match status" value="1"/>
</dbReference>
<dbReference type="GO" id="GO:0016491">
    <property type="term" value="F:oxidoreductase activity"/>
    <property type="evidence" value="ECO:0007669"/>
    <property type="project" value="InterPro"/>
</dbReference>
<name>A0A7W9W7X9_ARMRO</name>
<dbReference type="GO" id="GO:0005507">
    <property type="term" value="F:copper ion binding"/>
    <property type="evidence" value="ECO:0007669"/>
    <property type="project" value="InterPro"/>
</dbReference>
<dbReference type="Pfam" id="PF02790">
    <property type="entry name" value="COX2_TM"/>
    <property type="match status" value="1"/>
</dbReference>
<comment type="caution">
    <text evidence="23">The sequence shown here is derived from an EMBL/GenBank/DDBJ whole genome shotgun (WGS) entry which is preliminary data.</text>
</comment>
<dbReference type="EC" id="7.1.1.9" evidence="18"/>
<keyword evidence="12 18" id="KW-0186">Copper</keyword>
<evidence type="ECO:0000256" key="12">
    <source>
        <dbReference type="ARBA" id="ARBA00023008"/>
    </source>
</evidence>
<evidence type="ECO:0000256" key="9">
    <source>
        <dbReference type="ARBA" id="ARBA00022982"/>
    </source>
</evidence>
<comment type="catalytic activity">
    <reaction evidence="15 18">
        <text>4 Fe(II)-[cytochrome c] + O2 + 8 H(+)(in) = 4 Fe(III)-[cytochrome c] + 2 H2O + 4 H(+)(out)</text>
        <dbReference type="Rhea" id="RHEA:11436"/>
        <dbReference type="Rhea" id="RHEA-COMP:10350"/>
        <dbReference type="Rhea" id="RHEA-COMP:14399"/>
        <dbReference type="ChEBI" id="CHEBI:15377"/>
        <dbReference type="ChEBI" id="CHEBI:15378"/>
        <dbReference type="ChEBI" id="CHEBI:15379"/>
        <dbReference type="ChEBI" id="CHEBI:29033"/>
        <dbReference type="ChEBI" id="CHEBI:29034"/>
        <dbReference type="EC" id="7.1.1.9"/>
    </reaction>
</comment>
<dbReference type="InterPro" id="IPR036257">
    <property type="entry name" value="Cyt_c_oxidase_su2_TM_sf"/>
</dbReference>
<dbReference type="RefSeq" id="WP_184197211.1">
    <property type="nucleotide sequence ID" value="NZ_JACHGW010000002.1"/>
</dbReference>
<evidence type="ECO:0000313" key="24">
    <source>
        <dbReference type="Proteomes" id="UP000520814"/>
    </source>
</evidence>
<dbReference type="AlphaFoldDB" id="A0A7W9W7X9"/>
<evidence type="ECO:0000256" key="11">
    <source>
        <dbReference type="ARBA" id="ARBA00023004"/>
    </source>
</evidence>
<evidence type="ECO:0000256" key="6">
    <source>
        <dbReference type="ARBA" id="ARBA00022692"/>
    </source>
</evidence>
<keyword evidence="5 17" id="KW-0679">Respiratory chain</keyword>
<keyword evidence="11 16" id="KW-0408">Iron</keyword>
<gene>
    <name evidence="23" type="ORF">HNQ39_002868</name>
</gene>
<dbReference type="InterPro" id="IPR011759">
    <property type="entry name" value="Cyt_c_oxidase_su2_TM_dom"/>
</dbReference>
<evidence type="ECO:0000313" key="23">
    <source>
        <dbReference type="EMBL" id="MBB6051077.1"/>
    </source>
</evidence>
<proteinExistence type="inferred from homology"/>
<keyword evidence="9 17" id="KW-0249">Electron transport</keyword>
<dbReference type="Pfam" id="PF13442">
    <property type="entry name" value="Cytochrome_CBB3"/>
    <property type="match status" value="1"/>
</dbReference>
<evidence type="ECO:0000259" key="20">
    <source>
        <dbReference type="PROSITE" id="PS50857"/>
    </source>
</evidence>
<keyword evidence="7 16" id="KW-0479">Metal-binding</keyword>
<keyword evidence="13 19" id="KW-0472">Membrane</keyword>
<protein>
    <recommendedName>
        <fullName evidence="18">Cytochrome c oxidase subunit 2</fullName>
        <ecNumber evidence="18">7.1.1.9</ecNumber>
    </recommendedName>
</protein>
<feature type="transmembrane region" description="Helical" evidence="19">
    <location>
        <begin position="60"/>
        <end position="80"/>
    </location>
</feature>
<comment type="cofactor">
    <cofactor evidence="18">
        <name>Cu cation</name>
        <dbReference type="ChEBI" id="CHEBI:23378"/>
    </cofactor>
    <text evidence="18">Binds a copper A center.</text>
</comment>
<dbReference type="PANTHER" id="PTHR22888:SF9">
    <property type="entry name" value="CYTOCHROME C OXIDASE SUBUNIT 2"/>
    <property type="match status" value="1"/>
</dbReference>
<dbReference type="PROSITE" id="PS00078">
    <property type="entry name" value="COX2"/>
    <property type="match status" value="1"/>
</dbReference>
<comment type="function">
    <text evidence="14 18">Subunits I and II form the functional core of the enzyme complex. Electrons originating in cytochrome c are transferred via heme a and Cu(A) to the binuclear center formed by heme a3 and Cu(B).</text>
</comment>
<comment type="similarity">
    <text evidence="2 17">Belongs to the cytochrome c oxidase subunit 2 family.</text>
</comment>
<dbReference type="GO" id="GO:0004129">
    <property type="term" value="F:cytochrome-c oxidase activity"/>
    <property type="evidence" value="ECO:0007669"/>
    <property type="project" value="UniProtKB-EC"/>
</dbReference>
<keyword evidence="6 17" id="KW-0812">Transmembrane</keyword>
<evidence type="ECO:0000256" key="1">
    <source>
        <dbReference type="ARBA" id="ARBA00004141"/>
    </source>
</evidence>
<dbReference type="Gene3D" id="1.10.760.10">
    <property type="entry name" value="Cytochrome c-like domain"/>
    <property type="match status" value="1"/>
</dbReference>
<sequence>MRAPAASEFANNVDALYFALVALTVVSTVLVLALLIFLVARYQRGNNVDRSNPVDHHTGLEMAWTLPALVLGLGIFVWSAKLFGEVYQPPKNAKEIFIIGKQWMWHMQHANGIRENNELHIPVDEPVKFTMISQDVIHAFYVPEFRMQRQVQPGEYTQMWVKPTRVGKYHIYCNMYCGTQHSEMGGWVYVMSRPDYDKWVASGGVRAVSPGGIEAKRGALSLAQQGKALYEKYQCVGCHGGSNSDATRRGPSLAGIFGKSRQLVGGKVVTADDAYLRNAILYPNEFALAGWPQGMPPYKGVLSEADVLAVNAYIKTIGTKDEPDAGHPAQESIPADTDNQQFRYMYGGEQYK</sequence>
<evidence type="ECO:0000256" key="7">
    <source>
        <dbReference type="ARBA" id="ARBA00022723"/>
    </source>
</evidence>
<dbReference type="CDD" id="cd13915">
    <property type="entry name" value="CuRO_HCO_II_like_2"/>
    <property type="match status" value="1"/>
</dbReference>
<reference evidence="23 24" key="1">
    <citation type="submission" date="2020-08" db="EMBL/GenBank/DDBJ databases">
        <title>Genomic Encyclopedia of Type Strains, Phase IV (KMG-IV): sequencing the most valuable type-strain genomes for metagenomic binning, comparative biology and taxonomic classification.</title>
        <authorList>
            <person name="Goeker M."/>
        </authorList>
    </citation>
    <scope>NUCLEOTIDE SEQUENCE [LARGE SCALE GENOMIC DNA]</scope>
    <source>
        <strain evidence="23 24">DSM 23562</strain>
    </source>
</reference>
<comment type="subcellular location">
    <subcellularLocation>
        <location evidence="17">Cell membrane</location>
        <topology evidence="17">Multi-pass membrane protein</topology>
    </subcellularLocation>
    <subcellularLocation>
        <location evidence="1">Membrane</location>
        <topology evidence="1">Multi-pass membrane protein</topology>
    </subcellularLocation>
</comment>
<dbReference type="InterPro" id="IPR001505">
    <property type="entry name" value="Copper_CuA"/>
</dbReference>
<keyword evidence="4 16" id="KW-0349">Heme</keyword>
<evidence type="ECO:0000256" key="14">
    <source>
        <dbReference type="ARBA" id="ARBA00024688"/>
    </source>
</evidence>
<dbReference type="InterPro" id="IPR002429">
    <property type="entry name" value="CcO_II-like_C"/>
</dbReference>
<dbReference type="InterPro" id="IPR009056">
    <property type="entry name" value="Cyt_c-like_dom"/>
</dbReference>
<dbReference type="InterPro" id="IPR045187">
    <property type="entry name" value="CcO_II"/>
</dbReference>
<dbReference type="GO" id="GO:0020037">
    <property type="term" value="F:heme binding"/>
    <property type="evidence" value="ECO:0007669"/>
    <property type="project" value="InterPro"/>
</dbReference>
<evidence type="ECO:0000256" key="18">
    <source>
        <dbReference type="RuleBase" id="RU004024"/>
    </source>
</evidence>
<feature type="domain" description="Cytochrome c" evidence="22">
    <location>
        <begin position="221"/>
        <end position="318"/>
    </location>
</feature>
<dbReference type="PANTHER" id="PTHR22888">
    <property type="entry name" value="CYTOCHROME C OXIDASE, SUBUNIT II"/>
    <property type="match status" value="1"/>
</dbReference>
<evidence type="ECO:0000256" key="8">
    <source>
        <dbReference type="ARBA" id="ARBA00022967"/>
    </source>
</evidence>
<dbReference type="PROSITE" id="PS50999">
    <property type="entry name" value="COX2_TM"/>
    <property type="match status" value="1"/>
</dbReference>
<dbReference type="PROSITE" id="PS50857">
    <property type="entry name" value="COX2_CUA"/>
    <property type="match status" value="1"/>
</dbReference>
<keyword evidence="3 17" id="KW-0813">Transport</keyword>
<dbReference type="SUPFAM" id="SSF49503">
    <property type="entry name" value="Cupredoxins"/>
    <property type="match status" value="1"/>
</dbReference>
<accession>A0A7W9W7X9</accession>
<dbReference type="GO" id="GO:0005886">
    <property type="term" value="C:plasma membrane"/>
    <property type="evidence" value="ECO:0007669"/>
    <property type="project" value="UniProtKB-SubCell"/>
</dbReference>
<feature type="transmembrane region" description="Helical" evidence="19">
    <location>
        <begin position="15"/>
        <end position="39"/>
    </location>
</feature>
<keyword evidence="8" id="KW-1278">Translocase</keyword>
<feature type="domain" description="Cytochrome oxidase subunit II transmembrane region profile" evidence="21">
    <location>
        <begin position="1"/>
        <end position="90"/>
    </location>
</feature>
<evidence type="ECO:0000256" key="4">
    <source>
        <dbReference type="ARBA" id="ARBA00022617"/>
    </source>
</evidence>
<keyword evidence="10 19" id="KW-1133">Transmembrane helix</keyword>
<evidence type="ECO:0000259" key="21">
    <source>
        <dbReference type="PROSITE" id="PS50999"/>
    </source>
</evidence>
<evidence type="ECO:0000256" key="2">
    <source>
        <dbReference type="ARBA" id="ARBA00007866"/>
    </source>
</evidence>
<evidence type="ECO:0000256" key="13">
    <source>
        <dbReference type="ARBA" id="ARBA00023136"/>
    </source>
</evidence>
<dbReference type="Gene3D" id="2.60.40.420">
    <property type="entry name" value="Cupredoxins - blue copper proteins"/>
    <property type="match status" value="1"/>
</dbReference>
<dbReference type="GO" id="GO:0042773">
    <property type="term" value="P:ATP synthesis coupled electron transport"/>
    <property type="evidence" value="ECO:0007669"/>
    <property type="project" value="TreeGrafter"/>
</dbReference>
<dbReference type="EMBL" id="JACHGW010000002">
    <property type="protein sequence ID" value="MBB6051077.1"/>
    <property type="molecule type" value="Genomic_DNA"/>
</dbReference>
<dbReference type="InterPro" id="IPR014222">
    <property type="entry name" value="Cyt_c_oxidase_su2"/>
</dbReference>
<dbReference type="InterPro" id="IPR008972">
    <property type="entry name" value="Cupredoxin"/>
</dbReference>
<feature type="domain" description="Cytochrome oxidase subunit II copper A binding" evidence="20">
    <location>
        <begin position="91"/>
        <end position="202"/>
    </location>
</feature>
<dbReference type="InterPro" id="IPR036909">
    <property type="entry name" value="Cyt_c-like_dom_sf"/>
</dbReference>
<evidence type="ECO:0000256" key="17">
    <source>
        <dbReference type="RuleBase" id="RU000456"/>
    </source>
</evidence>
<dbReference type="NCBIfam" id="TIGR02866">
    <property type="entry name" value="CoxB"/>
    <property type="match status" value="1"/>
</dbReference>
<dbReference type="SUPFAM" id="SSF46626">
    <property type="entry name" value="Cytochrome c"/>
    <property type="match status" value="1"/>
</dbReference>
<dbReference type="SUPFAM" id="SSF81464">
    <property type="entry name" value="Cytochrome c oxidase subunit II-like, transmembrane region"/>
    <property type="match status" value="1"/>
</dbReference>
<evidence type="ECO:0000256" key="10">
    <source>
        <dbReference type="ARBA" id="ARBA00022989"/>
    </source>
</evidence>